<protein>
    <submittedName>
        <fullName evidence="1">Uncharacterized protein</fullName>
    </submittedName>
</protein>
<dbReference type="AlphaFoldDB" id="A0A4Q2UV86"/>
<name>A0A4Q2UV86_9BACT</name>
<keyword evidence="2" id="KW-1185">Reference proteome</keyword>
<organism evidence="1 2">
    <name type="scientific">Spirosoma sordidisoli</name>
    <dbReference type="NCBI Taxonomy" id="2502893"/>
    <lineage>
        <taxon>Bacteria</taxon>
        <taxon>Pseudomonadati</taxon>
        <taxon>Bacteroidota</taxon>
        <taxon>Cytophagia</taxon>
        <taxon>Cytophagales</taxon>
        <taxon>Cytophagaceae</taxon>
        <taxon>Spirosoma</taxon>
    </lineage>
</organism>
<proteinExistence type="predicted"/>
<dbReference type="Proteomes" id="UP000290407">
    <property type="component" value="Unassembled WGS sequence"/>
</dbReference>
<comment type="caution">
    <text evidence="1">The sequence shown here is derived from an EMBL/GenBank/DDBJ whole genome shotgun (WGS) entry which is preliminary data.</text>
</comment>
<gene>
    <name evidence="1" type="ORF">EQG79_01425</name>
</gene>
<dbReference type="EMBL" id="SBLB01000001">
    <property type="protein sequence ID" value="RYC70839.1"/>
    <property type="molecule type" value="Genomic_DNA"/>
</dbReference>
<evidence type="ECO:0000313" key="1">
    <source>
        <dbReference type="EMBL" id="RYC70839.1"/>
    </source>
</evidence>
<dbReference type="RefSeq" id="WP_129599293.1">
    <property type="nucleotide sequence ID" value="NZ_SBLB01000001.1"/>
</dbReference>
<evidence type="ECO:0000313" key="2">
    <source>
        <dbReference type="Proteomes" id="UP000290407"/>
    </source>
</evidence>
<accession>A0A4Q2UV86</accession>
<reference evidence="1 2" key="1">
    <citation type="submission" date="2019-01" db="EMBL/GenBank/DDBJ databases">
        <title>Spirosoma flava sp. nov., a propanil-degrading bacterium isolated from herbicide-contaminated soil.</title>
        <authorList>
            <person name="Zhang L."/>
            <person name="Jiang J.-D."/>
        </authorList>
    </citation>
    <scope>NUCLEOTIDE SEQUENCE [LARGE SCALE GENOMIC DNA]</scope>
    <source>
        <strain evidence="1 2">TY50</strain>
    </source>
</reference>
<sequence>MSKLSEIKSLLGSNGYGTGSNYVCFMAAGQPHTVIEAAGDNDTQLIVSGNKPGGKIFRSSDVRATYNHIQTLN</sequence>